<name>A0AAW9FS82_9HYPH</name>
<keyword evidence="2" id="KW-0479">Metal-binding</keyword>
<feature type="domain" description="Nudix hydrolase" evidence="5">
    <location>
        <begin position="18"/>
        <end position="150"/>
    </location>
</feature>
<protein>
    <submittedName>
        <fullName evidence="6">NUDIX hydrolase</fullName>
    </submittedName>
</protein>
<accession>A0AAW9FS82</accession>
<evidence type="ECO:0000259" key="5">
    <source>
        <dbReference type="PROSITE" id="PS51462"/>
    </source>
</evidence>
<evidence type="ECO:0000313" key="6">
    <source>
        <dbReference type="EMBL" id="MDX8305658.1"/>
    </source>
</evidence>
<dbReference type="Pfam" id="PF00293">
    <property type="entry name" value="NUDIX"/>
    <property type="match status" value="1"/>
</dbReference>
<dbReference type="CDD" id="cd04666">
    <property type="entry name" value="NUDIX_DIPP2_like_Nudt4"/>
    <property type="match status" value="1"/>
</dbReference>
<reference evidence="6" key="1">
    <citation type="journal article" date="2023" name="Phytobiomes J">
        <title>Deciphering the key players within the bacterial microbiota associated with aerial crown gall tumors on rhododendron: Insights into the gallobiome.</title>
        <authorList>
            <person name="Kuzmanovic N."/>
            <person name="Nesme J."/>
            <person name="Wolf J."/>
            <person name="Neumann-Schaal M."/>
            <person name="Petersen J."/>
            <person name="Fernandez-Gnecco G."/>
            <person name="Sproeer C."/>
            <person name="Bunk B."/>
            <person name="Overmann J."/>
            <person name="Sorensen S.J."/>
            <person name="Idczak E."/>
            <person name="Smalla K."/>
        </authorList>
    </citation>
    <scope>NUCLEOTIDE SEQUENCE</scope>
    <source>
        <strain evidence="6">Rho-11.1</strain>
    </source>
</reference>
<dbReference type="PANTHER" id="PTHR12629:SF0">
    <property type="entry name" value="DIPHOSPHOINOSITOL-POLYPHOSPHATE DIPHOSPHATASE"/>
    <property type="match status" value="1"/>
</dbReference>
<dbReference type="InterPro" id="IPR047198">
    <property type="entry name" value="DDP-like_NUDIX"/>
</dbReference>
<evidence type="ECO:0000256" key="2">
    <source>
        <dbReference type="ARBA" id="ARBA00022723"/>
    </source>
</evidence>
<gene>
    <name evidence="6" type="ORF">RMR22_25825</name>
</gene>
<evidence type="ECO:0000256" key="3">
    <source>
        <dbReference type="ARBA" id="ARBA00022801"/>
    </source>
</evidence>
<dbReference type="SUPFAM" id="SSF55811">
    <property type="entry name" value="Nudix"/>
    <property type="match status" value="1"/>
</dbReference>
<dbReference type="RefSeq" id="WP_320203753.1">
    <property type="nucleotide sequence ID" value="NZ_CP192782.1"/>
</dbReference>
<dbReference type="GO" id="GO:0016462">
    <property type="term" value="F:pyrophosphatase activity"/>
    <property type="evidence" value="ECO:0007669"/>
    <property type="project" value="InterPro"/>
</dbReference>
<dbReference type="Gene3D" id="3.90.79.10">
    <property type="entry name" value="Nucleoside Triphosphate Pyrophosphohydrolase"/>
    <property type="match status" value="1"/>
</dbReference>
<dbReference type="GO" id="GO:0046872">
    <property type="term" value="F:metal ion binding"/>
    <property type="evidence" value="ECO:0007669"/>
    <property type="project" value="UniProtKB-KW"/>
</dbReference>
<proteinExistence type="predicted"/>
<dbReference type="PROSITE" id="PS51462">
    <property type="entry name" value="NUDIX"/>
    <property type="match status" value="1"/>
</dbReference>
<dbReference type="AlphaFoldDB" id="A0AAW9FS82"/>
<sequence>MLQQLAQNPDKLFNKPFARQCGAICFRYRPDHLDIEILLVTSRGSRRWIIPKGWPMKGKQPHQAAAIEALEEAGVRGKTRKTSVGSYVYLKDLANGDVRPCIVDVFQIEVIKVKCDFKERGQRICEWVSADEAARRVREIELKSMLINFNPRLREVQCKGIQS</sequence>
<dbReference type="InterPro" id="IPR015797">
    <property type="entry name" value="NUDIX_hydrolase-like_dom_sf"/>
</dbReference>
<comment type="caution">
    <text evidence="6">The sequence shown here is derived from an EMBL/GenBank/DDBJ whole genome shotgun (WGS) entry which is preliminary data.</text>
</comment>
<keyword evidence="4" id="KW-0460">Magnesium</keyword>
<organism evidence="6">
    <name type="scientific">Agrobacterium rosae</name>
    <dbReference type="NCBI Taxonomy" id="1972867"/>
    <lineage>
        <taxon>Bacteria</taxon>
        <taxon>Pseudomonadati</taxon>
        <taxon>Pseudomonadota</taxon>
        <taxon>Alphaproteobacteria</taxon>
        <taxon>Hyphomicrobiales</taxon>
        <taxon>Rhizobiaceae</taxon>
        <taxon>Rhizobium/Agrobacterium group</taxon>
        <taxon>Agrobacterium</taxon>
    </lineage>
</organism>
<comment type="cofactor">
    <cofactor evidence="1">
        <name>Mg(2+)</name>
        <dbReference type="ChEBI" id="CHEBI:18420"/>
    </cofactor>
</comment>
<dbReference type="InterPro" id="IPR000086">
    <property type="entry name" value="NUDIX_hydrolase_dom"/>
</dbReference>
<dbReference type="EMBL" id="JAVRAF010000024">
    <property type="protein sequence ID" value="MDX8305658.1"/>
    <property type="molecule type" value="Genomic_DNA"/>
</dbReference>
<dbReference type="PANTHER" id="PTHR12629">
    <property type="entry name" value="DIPHOSPHOINOSITOL POLYPHOSPHATE PHOSPHOHYDROLASE"/>
    <property type="match status" value="1"/>
</dbReference>
<evidence type="ECO:0000256" key="4">
    <source>
        <dbReference type="ARBA" id="ARBA00022842"/>
    </source>
</evidence>
<dbReference type="GO" id="GO:0005737">
    <property type="term" value="C:cytoplasm"/>
    <property type="evidence" value="ECO:0007669"/>
    <property type="project" value="TreeGrafter"/>
</dbReference>
<keyword evidence="3 6" id="KW-0378">Hydrolase</keyword>
<evidence type="ECO:0000256" key="1">
    <source>
        <dbReference type="ARBA" id="ARBA00001946"/>
    </source>
</evidence>